<dbReference type="InterPro" id="IPR036291">
    <property type="entry name" value="NAD(P)-bd_dom_sf"/>
</dbReference>
<comment type="similarity">
    <text evidence="6">Belongs to the short-chain dehydrogenases/reductases (SDR) family. ERG27 subfamily.</text>
</comment>
<gene>
    <name evidence="7" type="primary">ERG27</name>
    <name evidence="7" type="ORF">TWF506_002142</name>
</gene>
<dbReference type="InterPro" id="IPR051593">
    <property type="entry name" value="Ergosterol_Biosynth_ERG27"/>
</dbReference>
<evidence type="ECO:0000256" key="2">
    <source>
        <dbReference type="ARBA" id="ARBA00022857"/>
    </source>
</evidence>
<dbReference type="Gene3D" id="3.40.50.720">
    <property type="entry name" value="NAD(P)-binding Rossmann-like Domain"/>
    <property type="match status" value="1"/>
</dbReference>
<evidence type="ECO:0000256" key="3">
    <source>
        <dbReference type="ARBA" id="ARBA00022955"/>
    </source>
</evidence>
<dbReference type="Proteomes" id="UP001307849">
    <property type="component" value="Unassembled WGS sequence"/>
</dbReference>
<evidence type="ECO:0000256" key="5">
    <source>
        <dbReference type="ARBA" id="ARBA00023098"/>
    </source>
</evidence>
<evidence type="ECO:0000256" key="4">
    <source>
        <dbReference type="ARBA" id="ARBA00023002"/>
    </source>
</evidence>
<keyword evidence="1" id="KW-0444">Lipid biosynthesis</keyword>
<dbReference type="PANTHER" id="PTHR43647">
    <property type="entry name" value="DEHYDROGENASE"/>
    <property type="match status" value="1"/>
</dbReference>
<keyword evidence="5" id="KW-0443">Lipid metabolism</keyword>
<keyword evidence="8" id="KW-1185">Reference proteome</keyword>
<dbReference type="GO" id="GO:0006696">
    <property type="term" value="P:ergosterol biosynthetic process"/>
    <property type="evidence" value="ECO:0007669"/>
    <property type="project" value="TreeGrafter"/>
</dbReference>
<keyword evidence="4" id="KW-0560">Oxidoreductase</keyword>
<dbReference type="GO" id="GO:0005811">
    <property type="term" value="C:lipid droplet"/>
    <property type="evidence" value="ECO:0007669"/>
    <property type="project" value="TreeGrafter"/>
</dbReference>
<keyword evidence="3" id="KW-0752">Steroid biosynthesis</keyword>
<evidence type="ECO:0000313" key="8">
    <source>
        <dbReference type="Proteomes" id="UP001307849"/>
    </source>
</evidence>
<accession>A0AAN8RRZ6</accession>
<evidence type="ECO:0000256" key="6">
    <source>
        <dbReference type="ARBA" id="ARBA00023593"/>
    </source>
</evidence>
<dbReference type="GO" id="GO:0005789">
    <property type="term" value="C:endoplasmic reticulum membrane"/>
    <property type="evidence" value="ECO:0007669"/>
    <property type="project" value="TreeGrafter"/>
</dbReference>
<dbReference type="SUPFAM" id="SSF51735">
    <property type="entry name" value="NAD(P)-binding Rossmann-fold domains"/>
    <property type="match status" value="1"/>
</dbReference>
<dbReference type="EMBL" id="JAVHJM010000010">
    <property type="protein sequence ID" value="KAK6503919.1"/>
    <property type="molecule type" value="Genomic_DNA"/>
</dbReference>
<evidence type="ECO:0000256" key="1">
    <source>
        <dbReference type="ARBA" id="ARBA00022516"/>
    </source>
</evidence>
<evidence type="ECO:0000313" key="7">
    <source>
        <dbReference type="EMBL" id="KAK6503919.1"/>
    </source>
</evidence>
<dbReference type="AlphaFoldDB" id="A0AAN8RRZ6"/>
<proteinExistence type="inferred from homology"/>
<dbReference type="PANTHER" id="PTHR43647:SF1">
    <property type="entry name" value="3-KETO-STEROID REDUCTASE ERG27"/>
    <property type="match status" value="1"/>
</dbReference>
<comment type="caution">
    <text evidence="7">The sequence shown here is derived from an EMBL/GenBank/DDBJ whole genome shotgun (WGS) entry which is preliminary data.</text>
</comment>
<dbReference type="GO" id="GO:0000253">
    <property type="term" value="F:3-beta-hydroxysteroid 3-dehydrogenase (NADP+) activity"/>
    <property type="evidence" value="ECO:0007669"/>
    <property type="project" value="TreeGrafter"/>
</dbReference>
<reference evidence="7 8" key="1">
    <citation type="submission" date="2019-10" db="EMBL/GenBank/DDBJ databases">
        <authorList>
            <person name="Palmer J.M."/>
        </authorList>
    </citation>
    <scope>NUCLEOTIDE SEQUENCE [LARGE SCALE GENOMIC DNA]</scope>
    <source>
        <strain evidence="7 8">TWF506</strain>
    </source>
</reference>
<dbReference type="GO" id="GO:0005741">
    <property type="term" value="C:mitochondrial outer membrane"/>
    <property type="evidence" value="ECO:0007669"/>
    <property type="project" value="TreeGrafter"/>
</dbReference>
<name>A0AAN8RRZ6_9PEZI</name>
<keyword evidence="2" id="KW-0521">NADP</keyword>
<sequence length="399" mass="43505">MDSSYRLPTVALITGANSGLGYAIACRLIVEFFSLGTDGYPAVTSGSNTLVVCLATRSVEKAQSAIAGINTFLASRLPEGARSRLELAHVTIDLSSPSSVTAAATELRNKYRRIHYVFCNAAVVPFVRIDWATAARQITTNFIEAMTIPRYKIQGVGWLAQIQSHKSHAAGLLPELGAAFAANVFGHYCLLHEIMRVLHASASAAALETPSRIIWVGSIESDPLTFDMDDIQGIKSIRPYESSKTLTDILVLGSYLPEAQEYFRSYTTIPISSEYTPPTNSIPPIFLIAHPGIVSTAIVAIPWWQTYAKNVGFWLCRAFGSPWHCIDPFIGANAPVWLALSPHVDLIKGRKWGSACLWGGSEIILETQVDSDVAGQSGQLWSQMETLRKLWETTLGSQS</sequence>
<organism evidence="7 8">
    <name type="scientific">Arthrobotrys conoides</name>
    <dbReference type="NCBI Taxonomy" id="74498"/>
    <lineage>
        <taxon>Eukaryota</taxon>
        <taxon>Fungi</taxon>
        <taxon>Dikarya</taxon>
        <taxon>Ascomycota</taxon>
        <taxon>Pezizomycotina</taxon>
        <taxon>Orbiliomycetes</taxon>
        <taxon>Orbiliales</taxon>
        <taxon>Orbiliaceae</taxon>
        <taxon>Arthrobotrys</taxon>
    </lineage>
</organism>
<protein>
    <submittedName>
        <fullName evidence="7">3-keto-steroid reductase</fullName>
    </submittedName>
</protein>